<gene>
    <name evidence="4" type="ORF">ACFQ38_06845</name>
</gene>
<dbReference type="PANTHER" id="PTHR33392:SF6">
    <property type="entry name" value="POLYISOPRENYL-TEICHOIC ACID--PEPTIDOGLYCAN TEICHOIC ACID TRANSFERASE TAGU"/>
    <property type="match status" value="1"/>
</dbReference>
<keyword evidence="2" id="KW-1133">Transmembrane helix</keyword>
<evidence type="ECO:0000259" key="3">
    <source>
        <dbReference type="Pfam" id="PF03816"/>
    </source>
</evidence>
<dbReference type="NCBIfam" id="TIGR00350">
    <property type="entry name" value="lytR_cpsA_psr"/>
    <property type="match status" value="1"/>
</dbReference>
<comment type="caution">
    <text evidence="4">The sequence shown here is derived from an EMBL/GenBank/DDBJ whole genome shotgun (WGS) entry which is preliminary data.</text>
</comment>
<dbReference type="Proteomes" id="UP001597231">
    <property type="component" value="Unassembled WGS sequence"/>
</dbReference>
<evidence type="ECO:0000256" key="2">
    <source>
        <dbReference type="SAM" id="Phobius"/>
    </source>
</evidence>
<reference evidence="5" key="1">
    <citation type="journal article" date="2019" name="Int. J. Syst. Evol. Microbiol.">
        <title>The Global Catalogue of Microorganisms (GCM) 10K type strain sequencing project: providing services to taxonomists for standard genome sequencing and annotation.</title>
        <authorList>
            <consortium name="The Broad Institute Genomics Platform"/>
            <consortium name="The Broad Institute Genome Sequencing Center for Infectious Disease"/>
            <person name="Wu L."/>
            <person name="Ma J."/>
        </authorList>
    </citation>
    <scope>NUCLEOTIDE SEQUENCE [LARGE SCALE GENOMIC DNA]</scope>
    <source>
        <strain evidence="5">CCUG 53915</strain>
    </source>
</reference>
<protein>
    <submittedName>
        <fullName evidence="4">LCP family protein</fullName>
    </submittedName>
</protein>
<dbReference type="PANTHER" id="PTHR33392">
    <property type="entry name" value="POLYISOPRENYL-TEICHOIC ACID--PEPTIDOGLYCAN TEICHOIC ACID TRANSFERASE TAGU"/>
    <property type="match status" value="1"/>
</dbReference>
<feature type="transmembrane region" description="Helical" evidence="2">
    <location>
        <begin position="7"/>
        <end position="31"/>
    </location>
</feature>
<dbReference type="InterPro" id="IPR004474">
    <property type="entry name" value="LytR_CpsA_psr"/>
</dbReference>
<dbReference type="InterPro" id="IPR050922">
    <property type="entry name" value="LytR/CpsA/Psr_CW_biosynth"/>
</dbReference>
<keyword evidence="5" id="KW-1185">Reference proteome</keyword>
<dbReference type="Gene3D" id="3.40.630.190">
    <property type="entry name" value="LCP protein"/>
    <property type="match status" value="1"/>
</dbReference>
<evidence type="ECO:0000313" key="4">
    <source>
        <dbReference type="EMBL" id="MFD1204814.1"/>
    </source>
</evidence>
<name>A0ABW3TZG9_9BACL</name>
<evidence type="ECO:0000256" key="1">
    <source>
        <dbReference type="ARBA" id="ARBA00006068"/>
    </source>
</evidence>
<keyword evidence="2" id="KW-0472">Membrane</keyword>
<dbReference type="EMBL" id="JBHTLT010000033">
    <property type="protein sequence ID" value="MFD1204814.1"/>
    <property type="molecule type" value="Genomic_DNA"/>
</dbReference>
<accession>A0ABW3TZG9</accession>
<dbReference type="RefSeq" id="WP_381480162.1">
    <property type="nucleotide sequence ID" value="NZ_JBHTLT010000033.1"/>
</dbReference>
<organism evidence="4 5">
    <name type="scientific">Sporosarcina contaminans</name>
    <dbReference type="NCBI Taxonomy" id="633403"/>
    <lineage>
        <taxon>Bacteria</taxon>
        <taxon>Bacillati</taxon>
        <taxon>Bacillota</taxon>
        <taxon>Bacilli</taxon>
        <taxon>Bacillales</taxon>
        <taxon>Caryophanaceae</taxon>
        <taxon>Sporosarcina</taxon>
    </lineage>
</organism>
<dbReference type="Pfam" id="PF03816">
    <property type="entry name" value="LytR_cpsA_psr"/>
    <property type="match status" value="1"/>
</dbReference>
<sequence length="312" mass="35676">MSNKLKFTIRLAIGIIGISLMALTIYSLFFLKQVTETAKEIHVPMERQVSEKREEPIVFQKKDPFSVLLLGVDERDGDRGRSDTMIVLTVNPTLKSTKMLSIPRDTYTLIVGKNIEDKLNHAYAYGGIEMSLNSVEHLLDLPIDYVVQVNMESFQQIINALDGITVENTMAFSEEGFSFPKGLIQMNGEEALAYVRMRYHDPRGDFGRQDRQKEVIQAVLRRSASLNSLLNVKEIFDAIKTNVRTNMTLDDMIDIQKNYREAAKDVEQLMLTQGHGKWIDGIWYYVVDDEELAHVSNDLRLHLSIEKERGSE</sequence>
<proteinExistence type="inferred from homology"/>
<feature type="domain" description="Cell envelope-related transcriptional attenuator" evidence="3">
    <location>
        <begin position="81"/>
        <end position="224"/>
    </location>
</feature>
<keyword evidence="2" id="KW-0812">Transmembrane</keyword>
<comment type="similarity">
    <text evidence="1">Belongs to the LytR/CpsA/Psr (LCP) family.</text>
</comment>
<evidence type="ECO:0000313" key="5">
    <source>
        <dbReference type="Proteomes" id="UP001597231"/>
    </source>
</evidence>